<dbReference type="Proteomes" id="UP001152798">
    <property type="component" value="Chromosome 4"/>
</dbReference>
<feature type="region of interest" description="Disordered" evidence="1">
    <location>
        <begin position="1"/>
        <end position="69"/>
    </location>
</feature>
<name>A0A9P0MRE4_NEZVI</name>
<feature type="compositionally biased region" description="Low complexity" evidence="1">
    <location>
        <begin position="33"/>
        <end position="55"/>
    </location>
</feature>
<dbReference type="EMBL" id="OV725080">
    <property type="protein sequence ID" value="CAH1400346.1"/>
    <property type="molecule type" value="Genomic_DNA"/>
</dbReference>
<dbReference type="AlphaFoldDB" id="A0A9P0MRE4"/>
<proteinExistence type="predicted"/>
<reference evidence="2" key="1">
    <citation type="submission" date="2022-01" db="EMBL/GenBank/DDBJ databases">
        <authorList>
            <person name="King R."/>
        </authorList>
    </citation>
    <scope>NUCLEOTIDE SEQUENCE</scope>
</reference>
<evidence type="ECO:0000313" key="3">
    <source>
        <dbReference type="Proteomes" id="UP001152798"/>
    </source>
</evidence>
<organism evidence="2 3">
    <name type="scientific">Nezara viridula</name>
    <name type="common">Southern green stink bug</name>
    <name type="synonym">Cimex viridulus</name>
    <dbReference type="NCBI Taxonomy" id="85310"/>
    <lineage>
        <taxon>Eukaryota</taxon>
        <taxon>Metazoa</taxon>
        <taxon>Ecdysozoa</taxon>
        <taxon>Arthropoda</taxon>
        <taxon>Hexapoda</taxon>
        <taxon>Insecta</taxon>
        <taxon>Pterygota</taxon>
        <taxon>Neoptera</taxon>
        <taxon>Paraneoptera</taxon>
        <taxon>Hemiptera</taxon>
        <taxon>Heteroptera</taxon>
        <taxon>Panheteroptera</taxon>
        <taxon>Pentatomomorpha</taxon>
        <taxon>Pentatomoidea</taxon>
        <taxon>Pentatomidae</taxon>
        <taxon>Pentatominae</taxon>
        <taxon>Nezara</taxon>
    </lineage>
</organism>
<gene>
    <name evidence="2" type="ORF">NEZAVI_LOCUS9608</name>
</gene>
<evidence type="ECO:0000256" key="1">
    <source>
        <dbReference type="SAM" id="MobiDB-lite"/>
    </source>
</evidence>
<keyword evidence="3" id="KW-1185">Reference proteome</keyword>
<sequence length="154" mass="17227">MSGRGEARASSANPFLAWHDQNDSCRGRGMPPAAQQQQQKVLQQQLDIQQQAAHQSTQHRLGFVPPPPPRNIPEWELELLEPWNGDRSVRVLYSGMSSCERISSQHYYTRPTNYSVRLPPGAETAGVPQDNILGSILTAHILQPTLITHHHACH</sequence>
<evidence type="ECO:0000313" key="2">
    <source>
        <dbReference type="EMBL" id="CAH1400346.1"/>
    </source>
</evidence>
<protein>
    <submittedName>
        <fullName evidence="2">Uncharacterized protein</fullName>
    </submittedName>
</protein>
<accession>A0A9P0MRE4</accession>